<evidence type="ECO:0000313" key="3">
    <source>
        <dbReference type="EMBL" id="PKY60614.1"/>
    </source>
</evidence>
<dbReference type="AlphaFoldDB" id="A0A2I1HP04"/>
<feature type="compositionally biased region" description="Low complexity" evidence="2">
    <location>
        <begin position="562"/>
        <end position="587"/>
    </location>
</feature>
<evidence type="ECO:0000313" key="4">
    <source>
        <dbReference type="Proteomes" id="UP000234323"/>
    </source>
</evidence>
<reference evidence="3 4" key="1">
    <citation type="submission" date="2015-10" db="EMBL/GenBank/DDBJ databases">
        <title>Genome analyses suggest a sexual origin of heterokaryosis in a supposedly ancient asexual fungus.</title>
        <authorList>
            <person name="Ropars J."/>
            <person name="Sedzielewska K."/>
            <person name="Noel J."/>
            <person name="Charron P."/>
            <person name="Farinelli L."/>
            <person name="Marton T."/>
            <person name="Kruger M."/>
            <person name="Pelin A."/>
            <person name="Brachmann A."/>
            <person name="Corradi N."/>
        </authorList>
    </citation>
    <scope>NUCLEOTIDE SEQUENCE [LARGE SCALE GENOMIC DNA]</scope>
    <source>
        <strain evidence="3 4">A4</strain>
    </source>
</reference>
<dbReference type="VEuPathDB" id="FungiDB:FUN_010954"/>
<keyword evidence="4" id="KW-1185">Reference proteome</keyword>
<organism evidence="3 4">
    <name type="scientific">Rhizophagus irregularis</name>
    <dbReference type="NCBI Taxonomy" id="588596"/>
    <lineage>
        <taxon>Eukaryota</taxon>
        <taxon>Fungi</taxon>
        <taxon>Fungi incertae sedis</taxon>
        <taxon>Mucoromycota</taxon>
        <taxon>Glomeromycotina</taxon>
        <taxon>Glomeromycetes</taxon>
        <taxon>Glomerales</taxon>
        <taxon>Glomeraceae</taxon>
        <taxon>Rhizophagus</taxon>
    </lineage>
</organism>
<name>A0A2I1HP04_9GLOM</name>
<feature type="region of interest" description="Disordered" evidence="2">
    <location>
        <begin position="555"/>
        <end position="590"/>
    </location>
</feature>
<feature type="region of interest" description="Disordered" evidence="2">
    <location>
        <begin position="510"/>
        <end position="533"/>
    </location>
</feature>
<evidence type="ECO:0000256" key="2">
    <source>
        <dbReference type="SAM" id="MobiDB-lite"/>
    </source>
</evidence>
<dbReference type="VEuPathDB" id="FungiDB:RhiirA1_483193"/>
<sequence>MFENVSGKSFIQINGEVKCKYCEKIENVTLKEINYFEVREESEEIYEVLEIIRERHEKEKHEENKEEYQRDPSCLICYKVKEDTEPEWFKKFWRIFQKVILIATSYNRNTIEKLLEYITLTRKDKDDKYILNQKKRVKELEKVKEKGEKLLDVIVVSIRHGNKPDYMQKGIISVIKIICEHYIFDKEDNLLVEEEETRENLLGNRELLEYGYIIEDDELDRRLIELEEWLEEEKITTIEYITQNTMRYFKEILHMEESIVNEESKKTVKNFQKNIKYQCQHVGYDKPWKNDNLTDKIIERIVEKEGFIRNRNDIEELESSEDESEGEKVRKLVKRLKGDEDIRTECKINIMLGRGYELGELEIDEVIRKALVDDEVDTQRLKEKLEKGELPLRVKGKAVLKDGKERAMIIATEWIEKGYVDVTIGGIMRLLKLGYDEFRLENDRRLIEKYMEYKDLLDDELMIKLDEQDELAGLKDDLEKLGYEIKNRNELEEELRKKLDKLLKEQAGIISNEGSGEKSDDEESEKEDSNDLEKVGEILSLEEHEIWEENIEDFHENESENENNNENVINTEGFGLSQNSDSNNSLNIEKSDNKSELSDYNLQDLFQENILLNMGATRAEVREDLRAALLAATGHDIGGNWAGLIPANPLANVIEDAGNVAGGMVNIPLFYGKEEEDVSDWIKQFEVAFTAIGKAAGANGIRQAAYTAAHLRGAAAQWYNEMKETNVGHLVNWADADNDNDLKHRIKRRFTRED</sequence>
<dbReference type="VEuPathDB" id="FungiDB:RhiirFUN_022423"/>
<dbReference type="EMBL" id="LLXI01004426">
    <property type="protein sequence ID" value="PKY60614.1"/>
    <property type="molecule type" value="Genomic_DNA"/>
</dbReference>
<feature type="non-terminal residue" evidence="3">
    <location>
        <position position="754"/>
    </location>
</feature>
<dbReference type="VEuPathDB" id="FungiDB:FUN_006646"/>
<feature type="coiled-coil region" evidence="1">
    <location>
        <begin position="39"/>
        <end position="71"/>
    </location>
</feature>
<evidence type="ECO:0000256" key="1">
    <source>
        <dbReference type="SAM" id="Coils"/>
    </source>
</evidence>
<protein>
    <submittedName>
        <fullName evidence="3">Uncharacterized protein</fullName>
    </submittedName>
</protein>
<comment type="caution">
    <text evidence="3">The sequence shown here is derived from an EMBL/GenBank/DDBJ whole genome shotgun (WGS) entry which is preliminary data.</text>
</comment>
<accession>A0A2I1HP04</accession>
<gene>
    <name evidence="3" type="ORF">RhiirA4_519262</name>
</gene>
<proteinExistence type="predicted"/>
<keyword evidence="1" id="KW-0175">Coiled coil</keyword>
<dbReference type="Proteomes" id="UP000234323">
    <property type="component" value="Unassembled WGS sequence"/>
</dbReference>